<sequence>MCFGYKQNFHAVKDVLSDTEWPFISRTKTFEEIAFLCIATAIIAEHSFFLWKQKPSTSTAPFKLAIQKFNLIDLQNIKTAIEEASHLKMKDQKDALVKIALENCL</sequence>
<dbReference type="AlphaFoldDB" id="A0A0C9XLK3"/>
<organism evidence="1 2">
    <name type="scientific">Laccaria amethystina LaAM-08-1</name>
    <dbReference type="NCBI Taxonomy" id="1095629"/>
    <lineage>
        <taxon>Eukaryota</taxon>
        <taxon>Fungi</taxon>
        <taxon>Dikarya</taxon>
        <taxon>Basidiomycota</taxon>
        <taxon>Agaricomycotina</taxon>
        <taxon>Agaricomycetes</taxon>
        <taxon>Agaricomycetidae</taxon>
        <taxon>Agaricales</taxon>
        <taxon>Agaricineae</taxon>
        <taxon>Hydnangiaceae</taxon>
        <taxon>Laccaria</taxon>
    </lineage>
</organism>
<evidence type="ECO:0000313" key="2">
    <source>
        <dbReference type="Proteomes" id="UP000054477"/>
    </source>
</evidence>
<dbReference type="EMBL" id="KN838705">
    <property type="protein sequence ID" value="KIJ96992.1"/>
    <property type="molecule type" value="Genomic_DNA"/>
</dbReference>
<accession>A0A0C9XLK3</accession>
<reference evidence="1 2" key="1">
    <citation type="submission" date="2014-04" db="EMBL/GenBank/DDBJ databases">
        <authorList>
            <consortium name="DOE Joint Genome Institute"/>
            <person name="Kuo A."/>
            <person name="Kohler A."/>
            <person name="Nagy L.G."/>
            <person name="Floudas D."/>
            <person name="Copeland A."/>
            <person name="Barry K.W."/>
            <person name="Cichocki N."/>
            <person name="Veneault-Fourrey C."/>
            <person name="LaButti K."/>
            <person name="Lindquist E.A."/>
            <person name="Lipzen A."/>
            <person name="Lundell T."/>
            <person name="Morin E."/>
            <person name="Murat C."/>
            <person name="Sun H."/>
            <person name="Tunlid A."/>
            <person name="Henrissat B."/>
            <person name="Grigoriev I.V."/>
            <person name="Hibbett D.S."/>
            <person name="Martin F."/>
            <person name="Nordberg H.P."/>
            <person name="Cantor M.N."/>
            <person name="Hua S.X."/>
        </authorList>
    </citation>
    <scope>NUCLEOTIDE SEQUENCE [LARGE SCALE GENOMIC DNA]</scope>
    <source>
        <strain evidence="1 2">LaAM-08-1</strain>
    </source>
</reference>
<name>A0A0C9XLK3_9AGAR</name>
<feature type="non-terminal residue" evidence="1">
    <location>
        <position position="105"/>
    </location>
</feature>
<gene>
    <name evidence="1" type="ORF">K443DRAFT_681891</name>
</gene>
<evidence type="ECO:0000313" key="1">
    <source>
        <dbReference type="EMBL" id="KIJ96992.1"/>
    </source>
</evidence>
<reference evidence="2" key="2">
    <citation type="submission" date="2015-01" db="EMBL/GenBank/DDBJ databases">
        <title>Evolutionary Origins and Diversification of the Mycorrhizal Mutualists.</title>
        <authorList>
            <consortium name="DOE Joint Genome Institute"/>
            <consortium name="Mycorrhizal Genomics Consortium"/>
            <person name="Kohler A."/>
            <person name="Kuo A."/>
            <person name="Nagy L.G."/>
            <person name="Floudas D."/>
            <person name="Copeland A."/>
            <person name="Barry K.W."/>
            <person name="Cichocki N."/>
            <person name="Veneault-Fourrey C."/>
            <person name="LaButti K."/>
            <person name="Lindquist E.A."/>
            <person name="Lipzen A."/>
            <person name="Lundell T."/>
            <person name="Morin E."/>
            <person name="Murat C."/>
            <person name="Riley R."/>
            <person name="Ohm R."/>
            <person name="Sun H."/>
            <person name="Tunlid A."/>
            <person name="Henrissat B."/>
            <person name="Grigoriev I.V."/>
            <person name="Hibbett D.S."/>
            <person name="Martin F."/>
        </authorList>
    </citation>
    <scope>NUCLEOTIDE SEQUENCE [LARGE SCALE GENOMIC DNA]</scope>
    <source>
        <strain evidence="2">LaAM-08-1</strain>
    </source>
</reference>
<dbReference type="Proteomes" id="UP000054477">
    <property type="component" value="Unassembled WGS sequence"/>
</dbReference>
<dbReference type="HOGENOM" id="CLU_144542_1_0_1"/>
<proteinExistence type="predicted"/>
<protein>
    <submittedName>
        <fullName evidence="1">Unplaced genomic scaffold K443scaffold_170, whole genome shotgun sequence</fullName>
    </submittedName>
</protein>
<keyword evidence="2" id="KW-1185">Reference proteome</keyword>